<dbReference type="GO" id="GO:0042558">
    <property type="term" value="P:pteridine-containing compound metabolic process"/>
    <property type="evidence" value="ECO:0007669"/>
    <property type="project" value="InterPro"/>
</dbReference>
<dbReference type="RefSeq" id="WP_055409659.1">
    <property type="nucleotide sequence ID" value="NZ_CP013011.1"/>
</dbReference>
<organism evidence="2 4">
    <name type="scientific">Pyrodictium delaneyi</name>
    <dbReference type="NCBI Taxonomy" id="1273541"/>
    <lineage>
        <taxon>Archaea</taxon>
        <taxon>Thermoproteota</taxon>
        <taxon>Thermoprotei</taxon>
        <taxon>Desulfurococcales</taxon>
        <taxon>Pyrodictiaceae</taxon>
        <taxon>Pyrodictium</taxon>
    </lineage>
</organism>
<dbReference type="SUPFAM" id="SSF51717">
    <property type="entry name" value="Dihydropteroate synthetase-like"/>
    <property type="match status" value="1"/>
</dbReference>
<evidence type="ECO:0000313" key="4">
    <source>
        <dbReference type="Proteomes" id="UP000058613"/>
    </source>
</evidence>
<dbReference type="Proteomes" id="UP000196694">
    <property type="component" value="Unassembled WGS sequence"/>
</dbReference>
<protein>
    <submittedName>
        <fullName evidence="2">Dihydropteroate synthase</fullName>
    </submittedName>
</protein>
<name>A0A0P0N5K7_9CREN</name>
<dbReference type="EMBL" id="NCQP01000002">
    <property type="protein sequence ID" value="OWJ55176.1"/>
    <property type="molecule type" value="Genomic_DNA"/>
</dbReference>
<dbReference type="STRING" id="1273541.Pyrde_1533"/>
<sequence>MPPRIALVTGKRARNRVESVVSDIRRATGWTIDVVEAPIDVASLIPRDILEDILRGLRGRYDLIIVPGTLSYSLDGLEEAAGAPVVRGPPDPESLRLIAELGEDGLQRLAEQGSLSPSLMLDKWLEELRRHHLSTPSVEVCSVRVPVRPPPIVVAAEVFVRQGISAEDIAGRAEELLGRGADIIVAGFGQSWEREEALRVLRVLVDRIGPVALDTPDKVLARDAAREGLNCLTLSLSEGDPLFNELPRGSQVVVIPLDSSFNVPRSVSKRVELLERLVKRAQQKGLVPIADPMVDPPGWGLARSVAAYLEASERLPETPLLAGIANAYELIDADSHGQVAVLTQLFAEAGASLMLVTEESRKTVMATTEAAIAATMTSVSLLKNRWPKDLGIDLLYAKEKRPSGDQPRLPRRPRLSLDANTLAAWYGFRQDRTGSHLIVVEGDTIRDVYIGRRGVIELRGSNGRDLYKAVAYLGLASEPSHYAYLGYELCRAELAAIMKRSYVQDEPLLTPPWMRCSWYSARAMSPIKPIGQREKR</sequence>
<reference evidence="3 5" key="2">
    <citation type="submission" date="2017-05" db="EMBL/GenBank/DDBJ databases">
        <title>The draft genome of the hyperthermophilic archaeon 'Pyrodictium delaneyi strain Hulk', an iron and nitrate reducer, reveals the capacity for sulfate reduction.</title>
        <authorList>
            <person name="Demey L.M."/>
            <person name="Miller C."/>
            <person name="Manzella M."/>
            <person name="Reguera G."/>
            <person name="Kashefi K."/>
        </authorList>
    </citation>
    <scope>NUCLEOTIDE SEQUENCE [LARGE SCALE GENOMIC DNA]</scope>
    <source>
        <strain evidence="3 5">Hulk</strain>
    </source>
</reference>
<evidence type="ECO:0000259" key="1">
    <source>
        <dbReference type="PROSITE" id="PS50972"/>
    </source>
</evidence>
<accession>A0A0P0N5K7</accession>
<dbReference type="Proteomes" id="UP000058613">
    <property type="component" value="Chromosome"/>
</dbReference>
<dbReference type="GeneID" id="26099873"/>
<keyword evidence="5" id="KW-1185">Reference proteome</keyword>
<dbReference type="Pfam" id="PF14251">
    <property type="entry name" value="PterinBD-DUF4346"/>
    <property type="match status" value="1"/>
</dbReference>
<dbReference type="InterPro" id="IPR011005">
    <property type="entry name" value="Dihydropteroate_synth-like_sf"/>
</dbReference>
<dbReference type="AlphaFoldDB" id="A0A0P0N5K7"/>
<dbReference type="Gene3D" id="3.20.20.20">
    <property type="entry name" value="Dihydropteroate synthase-like"/>
    <property type="match status" value="1"/>
</dbReference>
<dbReference type="PROSITE" id="PS50972">
    <property type="entry name" value="PTERIN_BINDING"/>
    <property type="match status" value="1"/>
</dbReference>
<dbReference type="EMBL" id="CP013011">
    <property type="protein sequence ID" value="ALL01576.1"/>
    <property type="molecule type" value="Genomic_DNA"/>
</dbReference>
<dbReference type="InterPro" id="IPR025595">
    <property type="entry name" value="PterinBD-DUF4346"/>
</dbReference>
<evidence type="ECO:0000313" key="2">
    <source>
        <dbReference type="EMBL" id="ALL01576.1"/>
    </source>
</evidence>
<dbReference type="InterPro" id="IPR000489">
    <property type="entry name" value="Pterin-binding_dom"/>
</dbReference>
<dbReference type="KEGG" id="pdl:Pyrde_1533"/>
<gene>
    <name evidence="3" type="ORF">Pdsh_05765</name>
    <name evidence="2" type="ORF">Pyrde_1533</name>
</gene>
<evidence type="ECO:0000313" key="3">
    <source>
        <dbReference type="EMBL" id="OWJ55176.1"/>
    </source>
</evidence>
<dbReference type="OrthoDB" id="70327at2157"/>
<evidence type="ECO:0000313" key="5">
    <source>
        <dbReference type="Proteomes" id="UP000196694"/>
    </source>
</evidence>
<feature type="domain" description="Pterin-binding" evidence="1">
    <location>
        <begin position="142"/>
        <end position="378"/>
    </location>
</feature>
<reference evidence="2 4" key="1">
    <citation type="submission" date="2015-10" db="EMBL/GenBank/DDBJ databases">
        <title>Complete genome sequence of hyperthermophilic archaeon Pyrodictium delaneyi Su06.</title>
        <authorList>
            <person name="Jung J.-H."/>
            <person name="Lin J."/>
            <person name="Holden J.F."/>
            <person name="Park C.-S."/>
        </authorList>
    </citation>
    <scope>NUCLEOTIDE SEQUENCE [LARGE SCALE GENOMIC DNA]</scope>
    <source>
        <strain evidence="2 4">Su06</strain>
    </source>
</reference>
<proteinExistence type="predicted"/>